<dbReference type="InterPro" id="IPR015797">
    <property type="entry name" value="NUDIX_hydrolase-like_dom_sf"/>
</dbReference>
<sequence>MKMKSNKLLFKNKWINVYENEKGFIYCQRKGINSIAALLIRKVADDHEFMIHFQPLPEVVEKKTWDEPYPCPVTGTIEENSSELESLISEVSEEAGFEITEKNIVDSSVFVSSTQMNEKVFSYLIDVTGLKNSEPKTDGSVFESVSFNKWYSHDEFQKIVKSDLVLSSLSSLYLLYLLNYKKW</sequence>
<accession>A0ABX4H643</accession>
<protein>
    <recommendedName>
        <fullName evidence="3">Nudix hydrolase domain-containing protein</fullName>
    </recommendedName>
</protein>
<evidence type="ECO:0000313" key="2">
    <source>
        <dbReference type="Proteomes" id="UP000217033"/>
    </source>
</evidence>
<keyword evidence="2" id="KW-1185">Reference proteome</keyword>
<dbReference type="Gene3D" id="3.90.79.10">
    <property type="entry name" value="Nucleoside Triphosphate Pyrophosphohydrolase"/>
    <property type="match status" value="1"/>
</dbReference>
<name>A0ABX4H643_9BACT</name>
<dbReference type="Proteomes" id="UP000217033">
    <property type="component" value="Unassembled WGS sequence"/>
</dbReference>
<organism evidence="1 2">
    <name type="scientific">Mycoplasmopsis agassizii</name>
    <dbReference type="NCBI Taxonomy" id="33922"/>
    <lineage>
        <taxon>Bacteria</taxon>
        <taxon>Bacillati</taxon>
        <taxon>Mycoplasmatota</taxon>
        <taxon>Mycoplasmoidales</taxon>
        <taxon>Metamycoplasmataceae</taxon>
        <taxon>Mycoplasmopsis</taxon>
    </lineage>
</organism>
<dbReference type="EMBL" id="NQMN01000001">
    <property type="protein sequence ID" value="PAF55354.1"/>
    <property type="molecule type" value="Genomic_DNA"/>
</dbReference>
<proteinExistence type="predicted"/>
<dbReference type="SUPFAM" id="SSF55811">
    <property type="entry name" value="Nudix"/>
    <property type="match status" value="1"/>
</dbReference>
<evidence type="ECO:0000313" key="1">
    <source>
        <dbReference type="EMBL" id="PAF55354.1"/>
    </source>
</evidence>
<evidence type="ECO:0008006" key="3">
    <source>
        <dbReference type="Google" id="ProtNLM"/>
    </source>
</evidence>
<reference evidence="1" key="1">
    <citation type="submission" date="2017-08" db="EMBL/GenBank/DDBJ databases">
        <authorList>
            <person name="Alvarez-Ponce D."/>
            <person name="Weitzman C.L."/>
            <person name="Tillett R.L."/>
            <person name="Sandmeier F.C."/>
            <person name="Tracy C.R."/>
        </authorList>
    </citation>
    <scope>NUCLEOTIDE SEQUENCE [LARGE SCALE GENOMIC DNA]</scope>
    <source>
        <strain evidence="1">PS6</strain>
    </source>
</reference>
<gene>
    <name evidence="1" type="ORF">CJF60_01540</name>
</gene>
<comment type="caution">
    <text evidence="1">The sequence shown here is derived from an EMBL/GenBank/DDBJ whole genome shotgun (WGS) entry which is preliminary data.</text>
</comment>